<organism evidence="1">
    <name type="scientific">Anthurium amnicola</name>
    <dbReference type="NCBI Taxonomy" id="1678845"/>
    <lineage>
        <taxon>Eukaryota</taxon>
        <taxon>Viridiplantae</taxon>
        <taxon>Streptophyta</taxon>
        <taxon>Embryophyta</taxon>
        <taxon>Tracheophyta</taxon>
        <taxon>Spermatophyta</taxon>
        <taxon>Magnoliopsida</taxon>
        <taxon>Liliopsida</taxon>
        <taxon>Araceae</taxon>
        <taxon>Pothoideae</taxon>
        <taxon>Potheae</taxon>
        <taxon>Anthurium</taxon>
    </lineage>
</organism>
<sequence>MSQDETYAYMVEETERGFFLVFLFSSLQRGNISVLLWGVEKTRIGLQGNGIISLNSFLQFSPFNKTVCIHPPYGQCHISDEPLVEFLFLGDVLHDNWICYQPLVGGPVAYPVLLHNIKEVPNVIGVGFCICFSQICGSLMSY</sequence>
<dbReference type="AlphaFoldDB" id="A0A1D1XKZ0"/>
<gene>
    <name evidence="1" type="primary">purC_2</name>
    <name evidence="1" type="ORF">g.77783</name>
</gene>
<accession>A0A1D1XKZ0</accession>
<dbReference type="EMBL" id="GDJX01024891">
    <property type="protein sequence ID" value="JAT43045.1"/>
    <property type="molecule type" value="Transcribed_RNA"/>
</dbReference>
<name>A0A1D1XKZ0_9ARAE</name>
<evidence type="ECO:0000313" key="1">
    <source>
        <dbReference type="EMBL" id="JAT43045.1"/>
    </source>
</evidence>
<protein>
    <submittedName>
        <fullName evidence="1">Phosphoribosylaminoimidazole-succinocarboxamide synthase</fullName>
    </submittedName>
</protein>
<proteinExistence type="predicted"/>
<reference evidence="1" key="1">
    <citation type="submission" date="2015-07" db="EMBL/GenBank/DDBJ databases">
        <title>Transcriptome Assembly of Anthurium amnicola.</title>
        <authorList>
            <person name="Suzuki J."/>
        </authorList>
    </citation>
    <scope>NUCLEOTIDE SEQUENCE</scope>
</reference>